<dbReference type="KEGG" id="ptp:RCA23_c12570"/>
<keyword evidence="2" id="KW-1185">Reference proteome</keyword>
<dbReference type="EMBL" id="CP003984">
    <property type="protein sequence ID" value="AII86804.1"/>
    <property type="molecule type" value="Genomic_DNA"/>
</dbReference>
<proteinExistence type="predicted"/>
<organism evidence="1 2">
    <name type="scientific">Planktomarina temperata RCA23</name>
    <dbReference type="NCBI Taxonomy" id="666509"/>
    <lineage>
        <taxon>Bacteria</taxon>
        <taxon>Pseudomonadati</taxon>
        <taxon>Pseudomonadota</taxon>
        <taxon>Alphaproteobacteria</taxon>
        <taxon>Rhodobacterales</taxon>
        <taxon>Paracoccaceae</taxon>
        <taxon>Planktomarina</taxon>
    </lineage>
</organism>
<protein>
    <submittedName>
        <fullName evidence="1">Uncharacterized protein</fullName>
    </submittedName>
</protein>
<evidence type="ECO:0000313" key="1">
    <source>
        <dbReference type="EMBL" id="AII86804.1"/>
    </source>
</evidence>
<evidence type="ECO:0000313" key="2">
    <source>
        <dbReference type="Proteomes" id="UP000028680"/>
    </source>
</evidence>
<dbReference type="AlphaFoldDB" id="A0AAN0RIF8"/>
<accession>A0AAN0RIF8</accession>
<gene>
    <name evidence="1" type="ORF">RCA23_c12570</name>
</gene>
<sequence>MKSVIDDPKSKTLKEIMNCYELFKLERFRKNAVRGNDLKLADFIDQRMRDLWALNLDTEDELSENFDKLIDGYETVLSMHNVKTTYATYSRRKIGEVGIIQFLKDLLARNDKTYGLELLRKYDCLDVAYENLVLDKRFQKYFTEKEIFEAELRLARARAS</sequence>
<dbReference type="Proteomes" id="UP000028680">
    <property type="component" value="Chromosome"/>
</dbReference>
<dbReference type="RefSeq" id="WP_044049617.1">
    <property type="nucleotide sequence ID" value="NZ_CP003984.1"/>
</dbReference>
<name>A0AAN0RIF8_9RHOB</name>
<reference evidence="1 2" key="1">
    <citation type="journal article" date="2014" name="ISME J.">
        <title>Adaptation of an abundant Roseobacter RCA organism to pelagic systems revealed by genomic and transcriptomic analyses.</title>
        <authorList>
            <person name="Voget S."/>
            <person name="Wemheuer B."/>
            <person name="Brinkhoff T."/>
            <person name="Vollmers J."/>
            <person name="Dietrich S."/>
            <person name="Giebel H.A."/>
            <person name="Beardsley C."/>
            <person name="Sardemann C."/>
            <person name="Bakenhus I."/>
            <person name="Billerbeck S."/>
            <person name="Daniel R."/>
            <person name="Simon M."/>
        </authorList>
    </citation>
    <scope>NUCLEOTIDE SEQUENCE [LARGE SCALE GENOMIC DNA]</scope>
    <source>
        <strain evidence="1 2">RCA23</strain>
    </source>
</reference>